<gene>
    <name evidence="12" type="ORF">QG37_06601</name>
</gene>
<dbReference type="InterPro" id="IPR005629">
    <property type="entry name" value="Skn1/Kre6/Sbg1"/>
</dbReference>
<comment type="caution">
    <text evidence="12">The sequence shown here is derived from an EMBL/GenBank/DDBJ whole genome shotgun (WGS) entry which is preliminary data.</text>
</comment>
<evidence type="ECO:0000256" key="9">
    <source>
        <dbReference type="SAM" id="MobiDB-lite"/>
    </source>
</evidence>
<dbReference type="GO" id="GO:0006078">
    <property type="term" value="P:(1-&gt;6)-beta-D-glucan biosynthetic process"/>
    <property type="evidence" value="ECO:0007669"/>
    <property type="project" value="TreeGrafter"/>
</dbReference>
<dbReference type="PANTHER" id="PTHR31361">
    <property type="entry name" value="BETA-GLUCAN SYNTHESIS-ASSOCIATED PROTEIN KRE6-RELATED"/>
    <property type="match status" value="1"/>
</dbReference>
<dbReference type="SUPFAM" id="SSF49899">
    <property type="entry name" value="Concanavalin A-like lectins/glucanases"/>
    <property type="match status" value="1"/>
</dbReference>
<dbReference type="AlphaFoldDB" id="A0A0L0NSB9"/>
<keyword evidence="8" id="KW-0961">Cell wall biogenesis/degradation</keyword>
<dbReference type="CDD" id="cd02180">
    <property type="entry name" value="GH16_fungal_KRE6_glucanase"/>
    <property type="match status" value="1"/>
</dbReference>
<dbReference type="VEuPathDB" id="FungiDB:QG37_06601"/>
<comment type="similarity">
    <text evidence="2">Belongs to the SKN1/KRE6 family.</text>
</comment>
<dbReference type="PROSITE" id="PS51762">
    <property type="entry name" value="GH16_2"/>
    <property type="match status" value="1"/>
</dbReference>
<sequence>MSHRDLTHNYTDSPRNPFDDGSGSYDLNFDDSDELLQHERLNLIGPDVVGPDVVDPERAHYNGYYADQRRFVSLPSSGQGNGQFLALGQGNLVAPTEFNRYPSLANLREPSLTSLLSQFRRQGGSQYMQLAQNGGGSSETTSSNGENVLDPFLAKVDLSPFGGYPAHQFPLHIDEKEPDDYLHNPDPIADAAYDKNRFWYDLKHMDRRVGWGLVGFILLLVAALAVFIVLPVVSFSGVTNPYRPEVYEVLTQYKYPLSSSIRTSLIDPDTPDDEYTRVNSKGEEWVLTFSDEFNAEGRTFYDGDDQFFQGVDIHYQATQDLEWYDPDAATTSNGTLHITLDAYKNHNLFYRSAMLQSWNKLCFTQGLIVTSVNLPNYGHKMGLWPGLWTLGNLARPGYLASTEGLWPYTYDSCDAGITPNQSSPDGISYLPGQRLNVCTCSGEDHPNPGVGRGAPEIDIIEGSVDDTLKTGVVSMSYQIAPYDVWYYPDYSFVEIHNSEVCAMNTYTGGPLQQAVSGLVTLNSTWYERGVGAGKFQEYGYEYMNDNDDGYITWYVGRGKENAAFTLHAWALSPNGNVGFRRISKEPMSIVINLGISNSWAYIDWPSLVFPSHMRVDYVRIYQPPDAISMTCDPEDYPTFDYIENHKAAYFNPNHTSWEMAGFKMPKNKLSGC</sequence>
<dbReference type="EMBL" id="LGST01000046">
    <property type="protein sequence ID" value="KND97052.1"/>
    <property type="molecule type" value="Genomic_DNA"/>
</dbReference>
<dbReference type="VEuPathDB" id="FungiDB:CJJ09_005352"/>
<feature type="transmembrane region" description="Helical" evidence="10">
    <location>
        <begin position="209"/>
        <end position="233"/>
    </location>
</feature>
<dbReference type="InterPro" id="IPR000757">
    <property type="entry name" value="Beta-glucanase-like"/>
</dbReference>
<accession>A0A0L0NSB9</accession>
<proteinExistence type="inferred from homology"/>
<feature type="domain" description="GH16" evidence="11">
    <location>
        <begin position="233"/>
        <end position="626"/>
    </location>
</feature>
<keyword evidence="3 10" id="KW-0812">Transmembrane</keyword>
<keyword evidence="6 10" id="KW-0472">Membrane</keyword>
<evidence type="ECO:0000256" key="6">
    <source>
        <dbReference type="ARBA" id="ARBA00023136"/>
    </source>
</evidence>
<dbReference type="VEuPathDB" id="FungiDB:CJI97_001806"/>
<keyword evidence="7" id="KW-0325">Glycoprotein</keyword>
<dbReference type="VEuPathDB" id="FungiDB:CJI96_0004250"/>
<evidence type="ECO:0000256" key="4">
    <source>
        <dbReference type="ARBA" id="ARBA00022968"/>
    </source>
</evidence>
<dbReference type="Gene3D" id="2.60.120.200">
    <property type="match status" value="1"/>
</dbReference>
<organism evidence="12 13">
    <name type="scientific">Candidozyma auris</name>
    <name type="common">Yeast</name>
    <name type="synonym">Candida auris</name>
    <dbReference type="NCBI Taxonomy" id="498019"/>
    <lineage>
        <taxon>Eukaryota</taxon>
        <taxon>Fungi</taxon>
        <taxon>Dikarya</taxon>
        <taxon>Ascomycota</taxon>
        <taxon>Saccharomycotina</taxon>
        <taxon>Pichiomycetes</taxon>
        <taxon>Metschnikowiaceae</taxon>
        <taxon>Candidozyma</taxon>
    </lineage>
</organism>
<dbReference type="VEuPathDB" id="FungiDB:CJJ09_005351"/>
<evidence type="ECO:0000313" key="13">
    <source>
        <dbReference type="Proteomes" id="UP000037122"/>
    </source>
</evidence>
<evidence type="ECO:0000256" key="1">
    <source>
        <dbReference type="ARBA" id="ARBA00004606"/>
    </source>
</evidence>
<dbReference type="Pfam" id="PF03935">
    <property type="entry name" value="SKN1_KRE6_Sbg1"/>
    <property type="match status" value="1"/>
</dbReference>
<evidence type="ECO:0000313" key="12">
    <source>
        <dbReference type="EMBL" id="KND97052.1"/>
    </source>
</evidence>
<evidence type="ECO:0000259" key="11">
    <source>
        <dbReference type="PROSITE" id="PS51762"/>
    </source>
</evidence>
<evidence type="ECO:0000256" key="7">
    <source>
        <dbReference type="ARBA" id="ARBA00023180"/>
    </source>
</evidence>
<dbReference type="Proteomes" id="UP000037122">
    <property type="component" value="Unassembled WGS sequence"/>
</dbReference>
<comment type="subcellular location">
    <subcellularLocation>
        <location evidence="1">Membrane</location>
        <topology evidence="1">Single-pass type II membrane protein</topology>
    </subcellularLocation>
</comment>
<dbReference type="GO" id="GO:0015926">
    <property type="term" value="F:glucosidase activity"/>
    <property type="evidence" value="ECO:0007669"/>
    <property type="project" value="TreeGrafter"/>
</dbReference>
<evidence type="ECO:0000256" key="5">
    <source>
        <dbReference type="ARBA" id="ARBA00022989"/>
    </source>
</evidence>
<feature type="region of interest" description="Disordered" evidence="9">
    <location>
        <begin position="1"/>
        <end position="24"/>
    </location>
</feature>
<protein>
    <recommendedName>
        <fullName evidence="11">GH16 domain-containing protein</fullName>
    </recommendedName>
</protein>
<evidence type="ECO:0000256" key="3">
    <source>
        <dbReference type="ARBA" id="ARBA00022692"/>
    </source>
</evidence>
<keyword evidence="4" id="KW-0735">Signal-anchor</keyword>
<evidence type="ECO:0000256" key="8">
    <source>
        <dbReference type="ARBA" id="ARBA00023316"/>
    </source>
</evidence>
<evidence type="ECO:0000256" key="2">
    <source>
        <dbReference type="ARBA" id="ARBA00010962"/>
    </source>
</evidence>
<dbReference type="GO" id="GO:0005886">
    <property type="term" value="C:plasma membrane"/>
    <property type="evidence" value="ECO:0007669"/>
    <property type="project" value="TreeGrafter"/>
</dbReference>
<name>A0A0L0NSB9_CANAR</name>
<reference evidence="13" key="1">
    <citation type="journal article" date="2015" name="BMC Genomics">
        <title>Draft genome of a commonly misdiagnosed multidrug resistant pathogen Candida auris.</title>
        <authorList>
            <person name="Chatterjee S."/>
            <person name="Alampalli S.V."/>
            <person name="Nageshan R.K."/>
            <person name="Chettiar S.T."/>
            <person name="Joshi S."/>
            <person name="Tatu U.S."/>
        </authorList>
    </citation>
    <scope>NUCLEOTIDE SEQUENCE [LARGE SCALE GENOMIC DNA]</scope>
    <source>
        <strain evidence="13">6684</strain>
    </source>
</reference>
<dbReference type="InterPro" id="IPR013320">
    <property type="entry name" value="ConA-like_dom_sf"/>
</dbReference>
<evidence type="ECO:0000256" key="10">
    <source>
        <dbReference type="SAM" id="Phobius"/>
    </source>
</evidence>
<dbReference type="PANTHER" id="PTHR31361:SF1">
    <property type="entry name" value="BETA-GLUCAN SYNTHESIS-ASSOCIATED PROTEIN KRE6-RELATED"/>
    <property type="match status" value="1"/>
</dbReference>
<keyword evidence="5 10" id="KW-1133">Transmembrane helix</keyword>
<dbReference type="VEuPathDB" id="FungiDB:CJJ07_003482"/>
<dbReference type="VEuPathDB" id="FungiDB:B9J08_002263"/>
<dbReference type="GO" id="GO:0031505">
    <property type="term" value="P:fungal-type cell wall organization"/>
    <property type="evidence" value="ECO:0007669"/>
    <property type="project" value="TreeGrafter"/>
</dbReference>
<dbReference type="GO" id="GO:0005789">
    <property type="term" value="C:endoplasmic reticulum membrane"/>
    <property type="evidence" value="ECO:0007669"/>
    <property type="project" value="TreeGrafter"/>
</dbReference>